<dbReference type="GO" id="GO:0045842">
    <property type="term" value="P:positive regulation of mitotic metaphase/anaphase transition"/>
    <property type="evidence" value="ECO:0007669"/>
    <property type="project" value="TreeGrafter"/>
</dbReference>
<dbReference type="GO" id="GO:0051301">
    <property type="term" value="P:cell division"/>
    <property type="evidence" value="ECO:0007669"/>
    <property type="project" value="TreeGrafter"/>
</dbReference>
<dbReference type="InterPro" id="IPR011990">
    <property type="entry name" value="TPR-like_helical_dom_sf"/>
</dbReference>
<comment type="caution">
    <text evidence="4">The sequence shown here is derived from an EMBL/GenBank/DDBJ whole genome shotgun (WGS) entry which is preliminary data.</text>
</comment>
<keyword evidence="5" id="KW-1185">Reference proteome</keyword>
<dbReference type="PANTHER" id="PTHR12558:SF36">
    <property type="entry name" value="ANAPHASE-PROMOTING COMPLEX SUBUNIT 7"/>
    <property type="match status" value="1"/>
</dbReference>
<evidence type="ECO:0000313" key="4">
    <source>
        <dbReference type="EMBL" id="KAJ3259817.1"/>
    </source>
</evidence>
<dbReference type="Gene3D" id="1.25.40.10">
    <property type="entry name" value="Tetratricopeptide repeat domain"/>
    <property type="match status" value="1"/>
</dbReference>
<dbReference type="GO" id="GO:0016567">
    <property type="term" value="P:protein ubiquitination"/>
    <property type="evidence" value="ECO:0007669"/>
    <property type="project" value="TreeGrafter"/>
</dbReference>
<evidence type="ECO:0000256" key="3">
    <source>
        <dbReference type="SAM" id="MobiDB-lite"/>
    </source>
</evidence>
<feature type="region of interest" description="Disordered" evidence="3">
    <location>
        <begin position="275"/>
        <end position="296"/>
    </location>
</feature>
<dbReference type="PROSITE" id="PS50005">
    <property type="entry name" value="TPR"/>
    <property type="match status" value="1"/>
</dbReference>
<evidence type="ECO:0000256" key="1">
    <source>
        <dbReference type="ARBA" id="ARBA00022803"/>
    </source>
</evidence>
<gene>
    <name evidence="4" type="primary">APC7</name>
    <name evidence="4" type="ORF">HK103_001708</name>
</gene>
<dbReference type="PANTHER" id="PTHR12558">
    <property type="entry name" value="CELL DIVISION CYCLE 16,23,27"/>
    <property type="match status" value="1"/>
</dbReference>
<sequence length="296" mass="33411">MEKEYRSSTFLSLQLANVYSKSGDPHAAIQVHRNVLKLDSGCMDGLTKDTFDMNEERPEVWIIRSLNSLSKEEYDTALEQVERGISVAPTHMLGHALKGKILLENGKFGEAAHSYRNAYRLERDLSNYEGLTKCYSKLGKHLEATTTAKEAFSLLPNSPRAVTLAGLVLAENPSLYNKAKDYLEKALKMNPKLIEPLFGLCDLYEKHNHVQKAIDLLEQHSHNHHHYKIHLKLGNLYGHLQEWSKATLNFHTALNIFPSCAAAKRGLADIEKTINGNEEGDDLEEEDVDIQSIDEE</sequence>
<accession>A0AAD5Y5C4</accession>
<dbReference type="Pfam" id="PF13176">
    <property type="entry name" value="TPR_7"/>
    <property type="match status" value="1"/>
</dbReference>
<dbReference type="SMART" id="SM00028">
    <property type="entry name" value="TPR"/>
    <property type="match status" value="5"/>
</dbReference>
<dbReference type="SUPFAM" id="SSF48452">
    <property type="entry name" value="TPR-like"/>
    <property type="match status" value="2"/>
</dbReference>
<reference evidence="4" key="1">
    <citation type="submission" date="2020-05" db="EMBL/GenBank/DDBJ databases">
        <title>Phylogenomic resolution of chytrid fungi.</title>
        <authorList>
            <person name="Stajich J.E."/>
            <person name="Amses K."/>
            <person name="Simmons R."/>
            <person name="Seto K."/>
            <person name="Myers J."/>
            <person name="Bonds A."/>
            <person name="Quandt C.A."/>
            <person name="Barry K."/>
            <person name="Liu P."/>
            <person name="Grigoriev I."/>
            <person name="Longcore J.E."/>
            <person name="James T.Y."/>
        </authorList>
    </citation>
    <scope>NUCLEOTIDE SEQUENCE</scope>
    <source>
        <strain evidence="4">PLAUS21</strain>
    </source>
</reference>
<feature type="compositionally biased region" description="Acidic residues" evidence="3">
    <location>
        <begin position="278"/>
        <end position="296"/>
    </location>
</feature>
<dbReference type="EMBL" id="JADGKB010000015">
    <property type="protein sequence ID" value="KAJ3259817.1"/>
    <property type="molecule type" value="Genomic_DNA"/>
</dbReference>
<feature type="repeat" description="TPR" evidence="2">
    <location>
        <begin position="227"/>
        <end position="260"/>
    </location>
</feature>
<dbReference type="Pfam" id="PF14559">
    <property type="entry name" value="TPR_19"/>
    <property type="match status" value="1"/>
</dbReference>
<dbReference type="InterPro" id="IPR019734">
    <property type="entry name" value="TPR_rpt"/>
</dbReference>
<protein>
    <submittedName>
        <fullName evidence="4">Anaphase-promoting complex subunit 7</fullName>
    </submittedName>
</protein>
<keyword evidence="1 2" id="KW-0802">TPR repeat</keyword>
<evidence type="ECO:0000313" key="5">
    <source>
        <dbReference type="Proteomes" id="UP001210925"/>
    </source>
</evidence>
<dbReference type="GO" id="GO:0005680">
    <property type="term" value="C:anaphase-promoting complex"/>
    <property type="evidence" value="ECO:0007669"/>
    <property type="project" value="UniProtKB-ARBA"/>
</dbReference>
<organism evidence="4 5">
    <name type="scientific">Boothiomyces macroporosus</name>
    <dbReference type="NCBI Taxonomy" id="261099"/>
    <lineage>
        <taxon>Eukaryota</taxon>
        <taxon>Fungi</taxon>
        <taxon>Fungi incertae sedis</taxon>
        <taxon>Chytridiomycota</taxon>
        <taxon>Chytridiomycota incertae sedis</taxon>
        <taxon>Chytridiomycetes</taxon>
        <taxon>Rhizophydiales</taxon>
        <taxon>Terramycetaceae</taxon>
        <taxon>Boothiomyces</taxon>
    </lineage>
</organism>
<proteinExistence type="predicted"/>
<dbReference type="AlphaFoldDB" id="A0AAD5Y5C4"/>
<evidence type="ECO:0000256" key="2">
    <source>
        <dbReference type="PROSITE-ProRule" id="PRU00339"/>
    </source>
</evidence>
<dbReference type="Proteomes" id="UP001210925">
    <property type="component" value="Unassembled WGS sequence"/>
</dbReference>
<name>A0AAD5Y5C4_9FUNG</name>